<evidence type="ECO:0000256" key="10">
    <source>
        <dbReference type="SAM" id="Coils"/>
    </source>
</evidence>
<sequence length="568" mass="64526">MIKSLYIKDFALIDELEVEFEEGLNILTGQTGAGKSIIIGALNMILGERADTEVIRQGADKAISEATIRVGDDADLRSLLEENEVEFNEYLILRREIRNTGSRAFINDTPVNISVLKAAGDLLVDLHGQHDHQLLLKEENHLGVIDGFGEVEPILKGYKSEYKKMTELQKELRALKKREHELEEKTELYRFQVQELEEARLDEIDLEQLESEMNLLDNAEVLDQKAGAISEMEESDDGNIIQLLNFLKLNLEDLARIEPEFENYLQEINAARVSINEAIAFAERYRNSIEFNPKRLEELRQRQSELNRLQKKYQRDLPELVSYLNEIKRELSIADNFDLEIEKLEQSIAAQAEVLKEHSISLHRTREKIGEKLAVQIQQELAKVGIPHSKLDVRVDWLLSDNGWIEVEGKTIECTENGCDDVRMYISTNKGEEPKPLAKIASGGEISRVMLALKSILAKEQSLPVMIFDEIDTGISGEISEKVGTSMRKLSEHCQIVAITHQPQIASQAHKHYKVAKAEEGERTVTRIIPLSDEEHIHEIASLMSGSQITDSTLNSARELIEKNTFKN</sequence>
<evidence type="ECO:0000256" key="1">
    <source>
        <dbReference type="ARBA" id="ARBA00003618"/>
    </source>
</evidence>
<evidence type="ECO:0000256" key="4">
    <source>
        <dbReference type="ARBA" id="ARBA00022741"/>
    </source>
</evidence>
<keyword evidence="10" id="KW-0175">Coiled coil</keyword>
<keyword evidence="13" id="KW-1185">Reference proteome</keyword>
<keyword evidence="5 9" id="KW-0227">DNA damage</keyword>
<reference evidence="13" key="1">
    <citation type="journal article" date="2019" name="Int. J. Syst. Evol. Microbiol.">
        <title>The Global Catalogue of Microorganisms (GCM) 10K type strain sequencing project: providing services to taxonomists for standard genome sequencing and annotation.</title>
        <authorList>
            <consortium name="The Broad Institute Genomics Platform"/>
            <consortium name="The Broad Institute Genome Sequencing Center for Infectious Disease"/>
            <person name="Wu L."/>
            <person name="Ma J."/>
        </authorList>
    </citation>
    <scope>NUCLEOTIDE SEQUENCE [LARGE SCALE GENOMIC DNA]</scope>
    <source>
        <strain evidence="13">KCTC 52042</strain>
    </source>
</reference>
<evidence type="ECO:0000259" key="11">
    <source>
        <dbReference type="Pfam" id="PF02463"/>
    </source>
</evidence>
<dbReference type="InterPro" id="IPR003395">
    <property type="entry name" value="RecF/RecN/SMC_N"/>
</dbReference>
<dbReference type="PIRSF" id="PIRSF003128">
    <property type="entry name" value="RecN"/>
    <property type="match status" value="1"/>
</dbReference>
<proteinExistence type="inferred from homology"/>
<dbReference type="Gene3D" id="3.40.50.300">
    <property type="entry name" value="P-loop containing nucleotide triphosphate hydrolases"/>
    <property type="match status" value="2"/>
</dbReference>
<dbReference type="CDD" id="cd03241">
    <property type="entry name" value="ABC_RecN"/>
    <property type="match status" value="2"/>
</dbReference>
<evidence type="ECO:0000256" key="3">
    <source>
        <dbReference type="ARBA" id="ARBA00021315"/>
    </source>
</evidence>
<dbReference type="PANTHER" id="PTHR11059:SF0">
    <property type="entry name" value="DNA REPAIR PROTEIN RECN"/>
    <property type="match status" value="1"/>
</dbReference>
<dbReference type="Pfam" id="PF02463">
    <property type="entry name" value="SMC_N"/>
    <property type="match status" value="1"/>
</dbReference>
<evidence type="ECO:0000313" key="13">
    <source>
        <dbReference type="Proteomes" id="UP001597460"/>
    </source>
</evidence>
<evidence type="ECO:0000313" key="12">
    <source>
        <dbReference type="EMBL" id="MFD2531470.1"/>
    </source>
</evidence>
<gene>
    <name evidence="12" type="primary">recN</name>
    <name evidence="12" type="ORF">ACFSVN_03320</name>
</gene>
<organism evidence="12 13">
    <name type="scientific">Gracilimonas halophila</name>
    <dbReference type="NCBI Taxonomy" id="1834464"/>
    <lineage>
        <taxon>Bacteria</taxon>
        <taxon>Pseudomonadati</taxon>
        <taxon>Balneolota</taxon>
        <taxon>Balneolia</taxon>
        <taxon>Balneolales</taxon>
        <taxon>Balneolaceae</taxon>
        <taxon>Gracilimonas</taxon>
    </lineage>
</organism>
<dbReference type="InterPro" id="IPR027417">
    <property type="entry name" value="P-loop_NTPase"/>
</dbReference>
<evidence type="ECO:0000256" key="8">
    <source>
        <dbReference type="ARBA" id="ARBA00033408"/>
    </source>
</evidence>
<evidence type="ECO:0000256" key="6">
    <source>
        <dbReference type="ARBA" id="ARBA00022840"/>
    </source>
</evidence>
<dbReference type="NCBIfam" id="TIGR00634">
    <property type="entry name" value="recN"/>
    <property type="match status" value="1"/>
</dbReference>
<comment type="caution">
    <text evidence="12">The sequence shown here is derived from an EMBL/GenBank/DDBJ whole genome shotgun (WGS) entry which is preliminary data.</text>
</comment>
<evidence type="ECO:0000256" key="7">
    <source>
        <dbReference type="ARBA" id="ARBA00023204"/>
    </source>
</evidence>
<dbReference type="Proteomes" id="UP001597460">
    <property type="component" value="Unassembled WGS sequence"/>
</dbReference>
<keyword evidence="6" id="KW-0067">ATP-binding</keyword>
<keyword evidence="7 9" id="KW-0234">DNA repair</keyword>
<name>A0ABW5JGJ6_9BACT</name>
<accession>A0ABW5JGJ6</accession>
<dbReference type="SUPFAM" id="SSF52540">
    <property type="entry name" value="P-loop containing nucleoside triphosphate hydrolases"/>
    <property type="match status" value="1"/>
</dbReference>
<evidence type="ECO:0000256" key="9">
    <source>
        <dbReference type="PIRNR" id="PIRNR003128"/>
    </source>
</evidence>
<dbReference type="InterPro" id="IPR004604">
    <property type="entry name" value="DNA_recomb/repair_RecN"/>
</dbReference>
<comment type="function">
    <text evidence="1 9">May be involved in recombinational repair of damaged DNA.</text>
</comment>
<comment type="similarity">
    <text evidence="2 9">Belongs to the RecN family.</text>
</comment>
<feature type="domain" description="RecF/RecN/SMC N-terminal" evidence="11">
    <location>
        <begin position="1"/>
        <end position="522"/>
    </location>
</feature>
<dbReference type="EMBL" id="JBHULI010000003">
    <property type="protein sequence ID" value="MFD2531470.1"/>
    <property type="molecule type" value="Genomic_DNA"/>
</dbReference>
<evidence type="ECO:0000256" key="2">
    <source>
        <dbReference type="ARBA" id="ARBA00009441"/>
    </source>
</evidence>
<evidence type="ECO:0000256" key="5">
    <source>
        <dbReference type="ARBA" id="ARBA00022763"/>
    </source>
</evidence>
<dbReference type="PANTHER" id="PTHR11059">
    <property type="entry name" value="DNA REPAIR PROTEIN RECN"/>
    <property type="match status" value="1"/>
</dbReference>
<protein>
    <recommendedName>
        <fullName evidence="3 9">DNA repair protein RecN</fullName>
    </recommendedName>
    <alternativeName>
        <fullName evidence="8 9">Recombination protein N</fullName>
    </alternativeName>
</protein>
<keyword evidence="4" id="KW-0547">Nucleotide-binding</keyword>
<feature type="coiled-coil region" evidence="10">
    <location>
        <begin position="158"/>
        <end position="219"/>
    </location>
</feature>
<dbReference type="RefSeq" id="WP_390298578.1">
    <property type="nucleotide sequence ID" value="NZ_JBHULI010000003.1"/>
</dbReference>